<dbReference type="AlphaFoldDB" id="A0A7R8CBB7"/>
<feature type="compositionally biased region" description="Polar residues" evidence="1">
    <location>
        <begin position="39"/>
        <end position="62"/>
    </location>
</feature>
<evidence type="ECO:0000313" key="2">
    <source>
        <dbReference type="EMBL" id="CAF2756731.1"/>
    </source>
</evidence>
<gene>
    <name evidence="2" type="ORF">LSAA_867</name>
</gene>
<feature type="region of interest" description="Disordered" evidence="1">
    <location>
        <begin position="33"/>
        <end position="62"/>
    </location>
</feature>
<dbReference type="EMBL" id="HG994580">
    <property type="protein sequence ID" value="CAF2756731.1"/>
    <property type="molecule type" value="Genomic_DNA"/>
</dbReference>
<reference evidence="2" key="1">
    <citation type="submission" date="2021-02" db="EMBL/GenBank/DDBJ databases">
        <authorList>
            <person name="Bekaert M."/>
        </authorList>
    </citation>
    <scope>NUCLEOTIDE SEQUENCE</scope>
    <source>
        <strain evidence="2">IoA-00</strain>
    </source>
</reference>
<sequence length="167" mass="18954">MVRDSKSLDVTTNNTTSIANTIKTTIITIKKVPSRKTPKNTNDFTNKSSNATENPKTKPTLSNLAIVTNRCNDWPTTSSHSDKATPFRPQTKQSKERRRDTFMDGNNYYYYTRYSYGPLFILDIRLTTHRIVVTTLLATTVGITQRPPICCGTTPISTLNQMWKRSL</sequence>
<protein>
    <submittedName>
        <fullName evidence="2">(salmon louse) hypothetical protein</fullName>
    </submittedName>
</protein>
<keyword evidence="3" id="KW-1185">Reference proteome</keyword>
<evidence type="ECO:0000256" key="1">
    <source>
        <dbReference type="SAM" id="MobiDB-lite"/>
    </source>
</evidence>
<name>A0A7R8CBB7_LEPSM</name>
<dbReference type="Proteomes" id="UP000675881">
    <property type="component" value="Chromosome 1"/>
</dbReference>
<evidence type="ECO:0000313" key="3">
    <source>
        <dbReference type="Proteomes" id="UP000675881"/>
    </source>
</evidence>
<proteinExistence type="predicted"/>
<organism evidence="2 3">
    <name type="scientific">Lepeophtheirus salmonis</name>
    <name type="common">Salmon louse</name>
    <name type="synonym">Caligus salmonis</name>
    <dbReference type="NCBI Taxonomy" id="72036"/>
    <lineage>
        <taxon>Eukaryota</taxon>
        <taxon>Metazoa</taxon>
        <taxon>Ecdysozoa</taxon>
        <taxon>Arthropoda</taxon>
        <taxon>Crustacea</taxon>
        <taxon>Multicrustacea</taxon>
        <taxon>Hexanauplia</taxon>
        <taxon>Copepoda</taxon>
        <taxon>Siphonostomatoida</taxon>
        <taxon>Caligidae</taxon>
        <taxon>Lepeophtheirus</taxon>
    </lineage>
</organism>
<accession>A0A7R8CBB7</accession>
<feature type="region of interest" description="Disordered" evidence="1">
    <location>
        <begin position="75"/>
        <end position="99"/>
    </location>
</feature>